<dbReference type="Proteomes" id="UP000245771">
    <property type="component" value="Unassembled WGS sequence"/>
</dbReference>
<evidence type="ECO:0000313" key="2">
    <source>
        <dbReference type="EMBL" id="PWN36927.1"/>
    </source>
</evidence>
<feature type="compositionally biased region" description="Polar residues" evidence="1">
    <location>
        <begin position="540"/>
        <end position="555"/>
    </location>
</feature>
<feature type="compositionally biased region" description="Polar residues" evidence="1">
    <location>
        <begin position="727"/>
        <end position="748"/>
    </location>
</feature>
<gene>
    <name evidence="2" type="ORF">FA14DRAFT_159214</name>
</gene>
<accession>A0A316VGZ9</accession>
<evidence type="ECO:0000256" key="1">
    <source>
        <dbReference type="SAM" id="MobiDB-lite"/>
    </source>
</evidence>
<name>A0A316VGZ9_9BASI</name>
<reference evidence="2 3" key="1">
    <citation type="journal article" date="2018" name="Mol. Biol. Evol.">
        <title>Broad Genomic Sampling Reveals a Smut Pathogenic Ancestry of the Fungal Clade Ustilaginomycotina.</title>
        <authorList>
            <person name="Kijpornyongpan T."/>
            <person name="Mondo S.J."/>
            <person name="Barry K."/>
            <person name="Sandor L."/>
            <person name="Lee J."/>
            <person name="Lipzen A."/>
            <person name="Pangilinan J."/>
            <person name="LaButti K."/>
            <person name="Hainaut M."/>
            <person name="Henrissat B."/>
            <person name="Grigoriev I.V."/>
            <person name="Spatafora J.W."/>
            <person name="Aime M.C."/>
        </authorList>
    </citation>
    <scope>NUCLEOTIDE SEQUENCE [LARGE SCALE GENOMIC DNA]</scope>
    <source>
        <strain evidence="2 3">MCA 3882</strain>
    </source>
</reference>
<proteinExistence type="predicted"/>
<feature type="compositionally biased region" description="Basic and acidic residues" evidence="1">
    <location>
        <begin position="570"/>
        <end position="584"/>
    </location>
</feature>
<keyword evidence="3" id="KW-1185">Reference proteome</keyword>
<dbReference type="AlphaFoldDB" id="A0A316VGZ9"/>
<evidence type="ECO:0000313" key="3">
    <source>
        <dbReference type="Proteomes" id="UP000245771"/>
    </source>
</evidence>
<organism evidence="2 3">
    <name type="scientific">Meira miltonrushii</name>
    <dbReference type="NCBI Taxonomy" id="1280837"/>
    <lineage>
        <taxon>Eukaryota</taxon>
        <taxon>Fungi</taxon>
        <taxon>Dikarya</taxon>
        <taxon>Basidiomycota</taxon>
        <taxon>Ustilaginomycotina</taxon>
        <taxon>Exobasidiomycetes</taxon>
        <taxon>Exobasidiales</taxon>
        <taxon>Brachybasidiaceae</taxon>
        <taxon>Meira</taxon>
    </lineage>
</organism>
<sequence>MYGGESSTGAGQSSQPQLARMNPRLAQCYYALPDLEHVKYAIDTWFQHELVNTRSYVTQEEMYDLYDRVNNMEASSIELAFLYVFLIAAGAASLTQTSQKSKSVLESMYSIKSARKFAGIIFELIALDQYEQQIKMQQQQHPVKSASTYEPYNWLCLAKCPTALLHCRLHSMLCCFFHQARDEVRSVTHGNHAIRFARKYGLFDQIEEAKQQKKTTKTGGLPSTSQYSEQHIYALQRIQFDITAYPRLSMSLNMNTRKNKGRGSTDANTFSGECILLPSEACQDPSVIAVSPDGKRLPSMAFDFQCLKLILSEIRATSYTQLIRETQLNADQAVAEEMEDHLLGIDPNIRAEARRRRRKDQAYERSRRAIANDDVVLALMDLLPSWTKIDVKKNWMEGSSQLVFDATSIINMLWSRYACNRLRTDNLMQTCEVEEMSAELQCRALASAQDTIYLLMQVKQLLRTPFQFASAREWLFAEAEWAINVYNRIMEAEIYRELNDTPAASPQQFSGPPPSLDNLKSHISDSTSTVASSSPHVSSLNVTPPNSLSRETSPSLLIPTATSSQSSRRSSADKGYHEEDDGKYVEQSTFQVMHAPRERRTAIGLDSTEHLMSMHLAAATAASEAEERKAREQTYRYFAWFIFDFKGIYSTMQDLHCFGPAAFEASRTLLRIQAPPKPMTSPTLTPEKERALLEEMQFSTGRRAALPNKDGLIANTSTAAAVASVQGRKNTTNMHSASSSTMLPSNQAFAKPAQRRKMNEATV</sequence>
<feature type="compositionally biased region" description="Low complexity" evidence="1">
    <location>
        <begin position="524"/>
        <end position="539"/>
    </location>
</feature>
<dbReference type="InParanoid" id="A0A316VGZ9"/>
<dbReference type="RefSeq" id="XP_025357229.1">
    <property type="nucleotide sequence ID" value="XM_025498104.1"/>
</dbReference>
<protein>
    <submittedName>
        <fullName evidence="2">Uncharacterized protein</fullName>
    </submittedName>
</protein>
<dbReference type="EMBL" id="KZ819602">
    <property type="protein sequence ID" value="PWN36927.1"/>
    <property type="molecule type" value="Genomic_DNA"/>
</dbReference>
<feature type="region of interest" description="Disordered" evidence="1">
    <location>
        <begin position="726"/>
        <end position="763"/>
    </location>
</feature>
<dbReference type="GeneID" id="37019885"/>
<feature type="region of interest" description="Disordered" evidence="1">
    <location>
        <begin position="502"/>
        <end position="593"/>
    </location>
</feature>